<dbReference type="PROSITE" id="PS50893">
    <property type="entry name" value="ABC_TRANSPORTER_2"/>
    <property type="match status" value="2"/>
</dbReference>
<dbReference type="InterPro" id="IPR027417">
    <property type="entry name" value="P-loop_NTPase"/>
</dbReference>
<feature type="domain" description="ABC transmembrane type-1" evidence="10">
    <location>
        <begin position="398"/>
        <end position="676"/>
    </location>
</feature>
<dbReference type="Pfam" id="PF00005">
    <property type="entry name" value="ABC_tran"/>
    <property type="match status" value="2"/>
</dbReference>
<evidence type="ECO:0000256" key="7">
    <source>
        <dbReference type="ARBA" id="ARBA00023136"/>
    </source>
</evidence>
<dbReference type="GO" id="GO:0016020">
    <property type="term" value="C:membrane"/>
    <property type="evidence" value="ECO:0007669"/>
    <property type="project" value="UniProtKB-SubCell"/>
</dbReference>
<feature type="transmembrane region" description="Helical" evidence="8">
    <location>
        <begin position="430"/>
        <end position="449"/>
    </location>
</feature>
<dbReference type="Gene3D" id="3.40.50.300">
    <property type="entry name" value="P-loop containing nucleotide triphosphate hydrolases"/>
    <property type="match status" value="2"/>
</dbReference>
<proteinExistence type="predicted"/>
<dbReference type="SUPFAM" id="SSF90123">
    <property type="entry name" value="ABC transporter transmembrane region"/>
    <property type="match status" value="1"/>
</dbReference>
<dbReference type="Gene3D" id="1.20.1560.10">
    <property type="entry name" value="ABC transporter type 1, transmembrane domain"/>
    <property type="match status" value="1"/>
</dbReference>
<dbReference type="InterPro" id="IPR036640">
    <property type="entry name" value="ABC1_TM_sf"/>
</dbReference>
<dbReference type="KEGG" id="mgl:MGL_3213"/>
<dbReference type="VEuPathDB" id="FungiDB:MGL_3213"/>
<feature type="transmembrane region" description="Helical" evidence="8">
    <location>
        <begin position="536"/>
        <end position="560"/>
    </location>
</feature>
<feature type="transmembrane region" description="Helical" evidence="8">
    <location>
        <begin position="512"/>
        <end position="530"/>
    </location>
</feature>
<dbReference type="InParanoid" id="A8Q867"/>
<evidence type="ECO:0000259" key="10">
    <source>
        <dbReference type="PROSITE" id="PS50929"/>
    </source>
</evidence>
<evidence type="ECO:0000256" key="1">
    <source>
        <dbReference type="ARBA" id="ARBA00004141"/>
    </source>
</evidence>
<dbReference type="InterPro" id="IPR003439">
    <property type="entry name" value="ABC_transporter-like_ATP-bd"/>
</dbReference>
<dbReference type="GeneID" id="5853975"/>
<dbReference type="InterPro" id="IPR039421">
    <property type="entry name" value="Type_1_exporter"/>
</dbReference>
<evidence type="ECO:0000256" key="3">
    <source>
        <dbReference type="ARBA" id="ARBA00022692"/>
    </source>
</evidence>
<dbReference type="FunFam" id="3.40.50.300:FF:000604">
    <property type="entry name" value="ABC transporter B family member 28"/>
    <property type="match status" value="1"/>
</dbReference>
<protein>
    <recommendedName>
        <fullName evidence="13">ABC transporter domain-containing protein</fullName>
    </recommendedName>
</protein>
<dbReference type="GO" id="GO:0016887">
    <property type="term" value="F:ATP hydrolysis activity"/>
    <property type="evidence" value="ECO:0007669"/>
    <property type="project" value="InterPro"/>
</dbReference>
<evidence type="ECO:0000256" key="6">
    <source>
        <dbReference type="ARBA" id="ARBA00022989"/>
    </source>
</evidence>
<dbReference type="PANTHER" id="PTHR43394">
    <property type="entry name" value="ATP-DEPENDENT PERMEASE MDL1, MITOCHONDRIAL"/>
    <property type="match status" value="1"/>
</dbReference>
<feature type="domain" description="ABC transporter" evidence="9">
    <location>
        <begin position="715"/>
        <end position="951"/>
    </location>
</feature>
<feature type="domain" description="ABC transporter" evidence="9">
    <location>
        <begin position="62"/>
        <end position="297"/>
    </location>
</feature>
<accession>A8Q867</accession>
<dbReference type="Pfam" id="PF00664">
    <property type="entry name" value="ABC_membrane"/>
    <property type="match status" value="1"/>
</dbReference>
<dbReference type="Proteomes" id="UP000008837">
    <property type="component" value="Unassembled WGS sequence"/>
</dbReference>
<sequence length="953" mass="101557">MSQLQTILQRAVALERGIGAAKRLTRLRASHVISPTTVSSALVSSFCSAYETDSMPSVRGSMLVKNVWMTYPTRPQVPVLCRVDMTFPAGEHTYVIGASGSGKSTVAALLARLYDPLAGSVSLDDFDVRTWPLGMFREHVLCVRQEPLILERSMRENLDPKSCMPQAMLDAVCSAMRLNDLVNTLPAGLDTVLGTRGIELSGGQKQRIALARALLINPTVLVLDEVTSALDRAAAVAVHTVIRAWRQGLTTVFITHDLSLIGAGDRVYVMADGRVKEQGTLGTLRCAMADATAAVQHYDASPPAYPGLETDPVSPVTSTDPVGAGQGTMDDVSHQVTETATATTTVMSLTRRASQILNFDAQMAALCTGATSVGQPPSIACALLWLWRTIPSRTALCAGVLVCVMSGATVPAFSLCLTQILMAIAHTSPVSISAMIGATACVAVADGVLKGARHAGMDMLAIAWVERLRVHVAHALLAQDCAFYDDACHAPSTLTNTVVKEADDARLFVSELLGQGAVVMAMGLGTLVWAMVRGWQLTLCACALLLVGLGVLSVHGAWLARCEQMAMHARTCSAERVFDYASNQRAARAMALDTPMYQDAIAAGNRAYVAGMRTARAVACGAGIADALMYSAEAVLYAVGAVLLVHRTYDLQRVLDVLSPLVFTMSYAASAAAVMPAAGQCMPALGQIHKLSDLRTDTASDKQGHRDVPDLSGRLEFEHVSFAYGMHGNAPLHDVSFTIEPGEKVALVGRSGCGKSTVLALAQRLYEPAHGHVVLNEQGVTAADVDSQQLRRHLAVVSQHATLFAGTIKENVLAGSADITDAELVRAACAACVHEFIAGLPEQYATRLGTIATFSGGQMQRIEWARAFARKRAKIWLLDEPTSALDQATRDHVLSNLSQLTGTTAMIVTHDVQVMQRCDRILLLDGGRIVASGPWHALCMQPTLQHVLLESDP</sequence>
<evidence type="ECO:0000259" key="9">
    <source>
        <dbReference type="PROSITE" id="PS50893"/>
    </source>
</evidence>
<keyword evidence="6 8" id="KW-1133">Transmembrane helix</keyword>
<evidence type="ECO:0000256" key="2">
    <source>
        <dbReference type="ARBA" id="ARBA00022448"/>
    </source>
</evidence>
<keyword evidence="3 8" id="KW-0812">Transmembrane</keyword>
<feature type="transmembrane region" description="Helical" evidence="8">
    <location>
        <begin position="395"/>
        <end position="424"/>
    </location>
</feature>
<dbReference type="RefSeq" id="XP_001729669.1">
    <property type="nucleotide sequence ID" value="XM_001729617.1"/>
</dbReference>
<dbReference type="InterPro" id="IPR017871">
    <property type="entry name" value="ABC_transporter-like_CS"/>
</dbReference>
<keyword evidence="2" id="KW-0813">Transport</keyword>
<organism evidence="11 12">
    <name type="scientific">Malassezia globosa (strain ATCC MYA-4612 / CBS 7966)</name>
    <name type="common">Dandruff-associated fungus</name>
    <dbReference type="NCBI Taxonomy" id="425265"/>
    <lineage>
        <taxon>Eukaryota</taxon>
        <taxon>Fungi</taxon>
        <taxon>Dikarya</taxon>
        <taxon>Basidiomycota</taxon>
        <taxon>Ustilaginomycotina</taxon>
        <taxon>Malasseziomycetes</taxon>
        <taxon>Malasseziales</taxon>
        <taxon>Malasseziaceae</taxon>
        <taxon>Malassezia</taxon>
    </lineage>
</organism>
<dbReference type="EMBL" id="AAYY01000011">
    <property type="protein sequence ID" value="EDP42455.1"/>
    <property type="molecule type" value="Genomic_DNA"/>
</dbReference>
<dbReference type="PROSITE" id="PS00211">
    <property type="entry name" value="ABC_TRANSPORTER_1"/>
    <property type="match status" value="2"/>
</dbReference>
<dbReference type="InterPro" id="IPR003593">
    <property type="entry name" value="AAA+_ATPase"/>
</dbReference>
<dbReference type="PROSITE" id="PS50929">
    <property type="entry name" value="ABC_TM1F"/>
    <property type="match status" value="1"/>
</dbReference>
<dbReference type="SMART" id="SM00382">
    <property type="entry name" value="AAA"/>
    <property type="match status" value="2"/>
</dbReference>
<dbReference type="GO" id="GO:0005524">
    <property type="term" value="F:ATP binding"/>
    <property type="evidence" value="ECO:0007669"/>
    <property type="project" value="UniProtKB-KW"/>
</dbReference>
<gene>
    <name evidence="11" type="ORF">MGL_3213</name>
</gene>
<dbReference type="PANTHER" id="PTHR43394:SF1">
    <property type="entry name" value="ATP-BINDING CASSETTE SUB-FAMILY B MEMBER 10, MITOCHONDRIAL"/>
    <property type="match status" value="1"/>
</dbReference>
<evidence type="ECO:0000313" key="11">
    <source>
        <dbReference type="EMBL" id="EDP42455.1"/>
    </source>
</evidence>
<keyword evidence="7 8" id="KW-0472">Membrane</keyword>
<dbReference type="AlphaFoldDB" id="A8Q867"/>
<dbReference type="OrthoDB" id="6500128at2759"/>
<dbReference type="OMA" id="TFWACLT"/>
<dbReference type="SUPFAM" id="SSF52540">
    <property type="entry name" value="P-loop containing nucleoside triphosphate hydrolases"/>
    <property type="match status" value="2"/>
</dbReference>
<evidence type="ECO:0000256" key="4">
    <source>
        <dbReference type="ARBA" id="ARBA00022741"/>
    </source>
</evidence>
<dbReference type="GO" id="GO:0005737">
    <property type="term" value="C:cytoplasm"/>
    <property type="evidence" value="ECO:0007669"/>
    <property type="project" value="UniProtKB-ARBA"/>
</dbReference>
<dbReference type="InterPro" id="IPR011527">
    <property type="entry name" value="ABC1_TM_dom"/>
</dbReference>
<comment type="caution">
    <text evidence="11">The sequence shown here is derived from an EMBL/GenBank/DDBJ whole genome shotgun (WGS) entry which is preliminary data.</text>
</comment>
<evidence type="ECO:0000256" key="5">
    <source>
        <dbReference type="ARBA" id="ARBA00022840"/>
    </source>
</evidence>
<evidence type="ECO:0000256" key="8">
    <source>
        <dbReference type="SAM" id="Phobius"/>
    </source>
</evidence>
<keyword evidence="4" id="KW-0547">Nucleotide-binding</keyword>
<keyword evidence="12" id="KW-1185">Reference proteome</keyword>
<evidence type="ECO:0008006" key="13">
    <source>
        <dbReference type="Google" id="ProtNLM"/>
    </source>
</evidence>
<dbReference type="GO" id="GO:0015421">
    <property type="term" value="F:ABC-type oligopeptide transporter activity"/>
    <property type="evidence" value="ECO:0007669"/>
    <property type="project" value="TreeGrafter"/>
</dbReference>
<comment type="subcellular location">
    <subcellularLocation>
        <location evidence="1">Membrane</location>
        <topology evidence="1">Multi-pass membrane protein</topology>
    </subcellularLocation>
</comment>
<name>A8Q867_MALGO</name>
<keyword evidence="5" id="KW-0067">ATP-binding</keyword>
<evidence type="ECO:0000313" key="12">
    <source>
        <dbReference type="Proteomes" id="UP000008837"/>
    </source>
</evidence>
<reference evidence="11 12" key="1">
    <citation type="journal article" date="2007" name="Proc. Natl. Acad. Sci. U.S.A.">
        <title>Dandruff-associated Malassezia genomes reveal convergent and divergent virulence traits shared with plant and human fungal pathogens.</title>
        <authorList>
            <person name="Xu J."/>
            <person name="Saunders C.W."/>
            <person name="Hu P."/>
            <person name="Grant R.A."/>
            <person name="Boekhout T."/>
            <person name="Kuramae E.E."/>
            <person name="Kronstad J.W."/>
            <person name="Deangelis Y.M."/>
            <person name="Reeder N.L."/>
            <person name="Johnstone K.R."/>
            <person name="Leland M."/>
            <person name="Fieno A.M."/>
            <person name="Begley W.M."/>
            <person name="Sun Y."/>
            <person name="Lacey M.P."/>
            <person name="Chaudhary T."/>
            <person name="Keough T."/>
            <person name="Chu L."/>
            <person name="Sears R."/>
            <person name="Yuan B."/>
            <person name="Dawson T.L.Jr."/>
        </authorList>
    </citation>
    <scope>NUCLEOTIDE SEQUENCE [LARGE SCALE GENOMIC DNA]</scope>
    <source>
        <strain evidence="12">ATCC MYA-4612 / CBS 7966</strain>
    </source>
</reference>